<evidence type="ECO:0000256" key="1">
    <source>
        <dbReference type="ARBA" id="ARBA00000213"/>
    </source>
</evidence>
<organism evidence="12 13">
    <name type="scientific">Aerolutibacter ruishenii</name>
    <dbReference type="NCBI Taxonomy" id="686800"/>
    <lineage>
        <taxon>Bacteria</taxon>
        <taxon>Pseudomonadati</taxon>
        <taxon>Pseudomonadota</taxon>
        <taxon>Gammaproteobacteria</taxon>
        <taxon>Lysobacterales</taxon>
        <taxon>Lysobacteraceae</taxon>
        <taxon>Aerolutibacter</taxon>
    </lineage>
</organism>
<dbReference type="PANTHER" id="PTHR42785">
    <property type="entry name" value="DNA TOPOISOMERASE, TYPE IA, CORE"/>
    <property type="match status" value="1"/>
</dbReference>
<dbReference type="InterPro" id="IPR005733">
    <property type="entry name" value="TopoI_bac-type"/>
</dbReference>
<dbReference type="SMART" id="SM00437">
    <property type="entry name" value="TOP1Ac"/>
    <property type="match status" value="1"/>
</dbReference>
<dbReference type="Pfam" id="PF01751">
    <property type="entry name" value="Toprim"/>
    <property type="match status" value="1"/>
</dbReference>
<proteinExistence type="inferred from homology"/>
<dbReference type="SMART" id="SM00436">
    <property type="entry name" value="TOP1Bc"/>
    <property type="match status" value="1"/>
</dbReference>
<dbReference type="Pfam" id="PF13368">
    <property type="entry name" value="Toprim_C_rpt"/>
    <property type="match status" value="3"/>
</dbReference>
<dbReference type="NCBIfam" id="TIGR01051">
    <property type="entry name" value="topA_bact"/>
    <property type="match status" value="1"/>
</dbReference>
<dbReference type="AlphaFoldDB" id="A0A562M3Q5"/>
<keyword evidence="4" id="KW-0460">Magnesium</keyword>
<dbReference type="GO" id="GO:0046872">
    <property type="term" value="F:metal ion binding"/>
    <property type="evidence" value="ECO:0007669"/>
    <property type="project" value="UniProtKB-KW"/>
</dbReference>
<protein>
    <recommendedName>
        <fullName evidence="8">DNA topoisomerase 1</fullName>
        <ecNumber evidence="8">5.6.2.1</ecNumber>
    </recommendedName>
    <alternativeName>
        <fullName evidence="8">DNA topoisomerase I</fullName>
    </alternativeName>
</protein>
<dbReference type="PROSITE" id="PS50880">
    <property type="entry name" value="TOPRIM"/>
    <property type="match status" value="1"/>
</dbReference>
<dbReference type="PROSITE" id="PS00396">
    <property type="entry name" value="TOPO_IA_1"/>
    <property type="match status" value="1"/>
</dbReference>
<dbReference type="InterPro" id="IPR034149">
    <property type="entry name" value="TOPRIM_TopoI"/>
</dbReference>
<evidence type="ECO:0000256" key="2">
    <source>
        <dbReference type="ARBA" id="ARBA00009446"/>
    </source>
</evidence>
<feature type="domain" description="Topo IA-type catalytic" evidence="11">
    <location>
        <begin position="133"/>
        <end position="579"/>
    </location>
</feature>
<feature type="site" description="Interaction with DNA" evidence="8">
    <location>
        <position position="33"/>
    </location>
</feature>
<accession>A0A562M3Q5</accession>
<comment type="function">
    <text evidence="8">Releases the supercoiling and torsional tension of DNA, which is introduced during the DNA replication and transcription, by transiently cleaving and rejoining one strand of the DNA duplex. Introduces a single-strand break via transesterification at a target site in duplex DNA. The scissile phosphodiester is attacked by the catalytic tyrosine of the enzyme, resulting in the formation of a DNA-(5'-phosphotyrosyl)-enzyme intermediate and the expulsion of a 3'-OH DNA strand. The free DNA strand then undergoes passage around the unbroken strand, thus removing DNA supercoils. Finally, in the religation step, the DNA 3'-OH attacks the covalent intermediate to expel the active-site tyrosine and restore the DNA phosphodiester backbone.</text>
</comment>
<feature type="site" description="Interaction with DNA" evidence="8">
    <location>
        <position position="144"/>
    </location>
</feature>
<dbReference type="InterPro" id="IPR025589">
    <property type="entry name" value="Toprim_C_rpt"/>
</dbReference>
<keyword evidence="7 8" id="KW-0413">Isomerase</keyword>
<dbReference type="InterPro" id="IPR003602">
    <property type="entry name" value="Topo_IA_DNA-bd_dom"/>
</dbReference>
<dbReference type="SMART" id="SM00493">
    <property type="entry name" value="TOPRIM"/>
    <property type="match status" value="1"/>
</dbReference>
<evidence type="ECO:0000256" key="4">
    <source>
        <dbReference type="ARBA" id="ARBA00022842"/>
    </source>
</evidence>
<dbReference type="GO" id="GO:0003917">
    <property type="term" value="F:DNA topoisomerase type I (single strand cut, ATP-independent) activity"/>
    <property type="evidence" value="ECO:0007669"/>
    <property type="project" value="UniProtKB-UniRule"/>
</dbReference>
<evidence type="ECO:0000259" key="10">
    <source>
        <dbReference type="PROSITE" id="PS50880"/>
    </source>
</evidence>
<feature type="compositionally biased region" description="Low complexity" evidence="9">
    <location>
        <begin position="824"/>
        <end position="849"/>
    </location>
</feature>
<dbReference type="EC" id="5.6.2.1" evidence="8"/>
<keyword evidence="5 8" id="KW-0799">Topoisomerase</keyword>
<feature type="active site" description="O-(5'-phospho-DNA)-tyrosine intermediate" evidence="8">
    <location>
        <position position="314"/>
    </location>
</feature>
<keyword evidence="6 8" id="KW-0238">DNA-binding</keyword>
<feature type="site" description="Interaction with DNA" evidence="8">
    <location>
        <position position="143"/>
    </location>
</feature>
<evidence type="ECO:0000256" key="5">
    <source>
        <dbReference type="ARBA" id="ARBA00023029"/>
    </source>
</evidence>
<comment type="similarity">
    <text evidence="2 8">Belongs to the type IA topoisomerase family.</text>
</comment>
<comment type="caution">
    <text evidence="8">Lacks conserved residue(s) required for the propagation of feature annotation.</text>
</comment>
<dbReference type="NCBIfam" id="NF006451">
    <property type="entry name" value="PRK08780.1"/>
    <property type="match status" value="1"/>
</dbReference>
<feature type="region of interest" description="Disordered" evidence="9">
    <location>
        <begin position="440"/>
        <end position="460"/>
    </location>
</feature>
<feature type="site" description="Interaction with DNA" evidence="8">
    <location>
        <position position="159"/>
    </location>
</feature>
<evidence type="ECO:0000256" key="7">
    <source>
        <dbReference type="ARBA" id="ARBA00023235"/>
    </source>
</evidence>
<dbReference type="Gene3D" id="3.40.50.140">
    <property type="match status" value="1"/>
</dbReference>
<dbReference type="InterPro" id="IPR028612">
    <property type="entry name" value="Topoisom_1_IA"/>
</dbReference>
<dbReference type="CDD" id="cd00186">
    <property type="entry name" value="TOP1Ac"/>
    <property type="match status" value="1"/>
</dbReference>
<name>A0A562M3Q5_9GAMM</name>
<sequence length="868" mass="94842">MAKNLLIVESPAKAKTINKYLGKDFTVLASYGHVRDLIPKEGAVDPDQDFAMTYEVIEKNEKHVDAIAKAAKSADHLFLATDPDREGEAISWHIAEILKERGLLKDKSLQRVVFTEITPRAIKEAMQQPRDIAGNLVDAQQARRALDYLVGFNLSPVLWRKIKAGLSAGRVQSPALRMIVEREEEIEAFKAREYWTIEAECAHPKQAFTAKLTKLDGKKFAADTGKLDFTLTDGDSAEAARQRIAKAAGGALQVTDVTSKERKRRPAAPFTTSTLQQEAARKLGFTTRRTMQVAQKLYEGVALGDEGTVGLISYMRTDSVNLSAEAIADIRDVIARDYGTRALPDQPNVYKTKSANAQEAHEAVRPTSALRTPAQVARYLSDEERKLYELIWKRAVACQMVPATLNTVSVDLAAGSEHSFRVSGTTVVDPGFLAVYEEGKDSKAAEDDDEGRKLPAMKPGDRIPLERVHADQHFTQPPPRYTEASLVKALEEFGIGRPSTYASIIQTLQGKQYVLLESRAFRPTDVGRAVSKFLSAHFTNYVDYDFTARLEDELDSVSRGEEDWVALMEKFWTPFKGLVEEKKTTLDKADAGSVRVLGADPASGRPVSARIGKYGPLVQIGTVEDEEKPRFASLKPGQSIYTLALDEALELFKMPRKLGESAGQEVSVGIGRFGPFAKRGTTYASLAKEDDPYSIGLERAVFLIEEKEEIARNRIIKEFPGSDIQVLNGRFGPYLSDGRLNGKIPKDRDPASLTLDEVTQLMAETGKPGRGRFGKKMAAKKAPTRKAAKTTTEGAAAPAKKTAKKAVKKAMGKVASKAVKKSAAKTSAKPPAKAPAKAAKAAKASTAAKKAAKKSTRKAVATDDDAPF</sequence>
<evidence type="ECO:0000256" key="3">
    <source>
        <dbReference type="ARBA" id="ARBA00022723"/>
    </source>
</evidence>
<dbReference type="EMBL" id="VLKP01000001">
    <property type="protein sequence ID" value="TWI14452.1"/>
    <property type="molecule type" value="Genomic_DNA"/>
</dbReference>
<dbReference type="GO" id="GO:0006265">
    <property type="term" value="P:DNA topological change"/>
    <property type="evidence" value="ECO:0007669"/>
    <property type="project" value="UniProtKB-UniRule"/>
</dbReference>
<feature type="compositionally biased region" description="Low complexity" evidence="9">
    <location>
        <begin position="789"/>
        <end position="800"/>
    </location>
</feature>
<dbReference type="InterPro" id="IPR023406">
    <property type="entry name" value="Topo_IA_AS"/>
</dbReference>
<evidence type="ECO:0000313" key="12">
    <source>
        <dbReference type="EMBL" id="TWI14452.1"/>
    </source>
</evidence>
<dbReference type="Gene3D" id="1.10.290.10">
    <property type="entry name" value="Topoisomerase I, domain 4"/>
    <property type="match status" value="1"/>
</dbReference>
<feature type="domain" description="Toprim" evidence="10">
    <location>
        <begin position="3"/>
        <end position="119"/>
    </location>
</feature>
<dbReference type="Pfam" id="PF01131">
    <property type="entry name" value="Topoisom_bac"/>
    <property type="match status" value="1"/>
</dbReference>
<dbReference type="PANTHER" id="PTHR42785:SF1">
    <property type="entry name" value="DNA TOPOISOMERASE"/>
    <property type="match status" value="1"/>
</dbReference>
<dbReference type="GO" id="GO:0003677">
    <property type="term" value="F:DNA binding"/>
    <property type="evidence" value="ECO:0007669"/>
    <property type="project" value="UniProtKB-KW"/>
</dbReference>
<dbReference type="InterPro" id="IPR013826">
    <property type="entry name" value="Topo_IA_cen_sub3"/>
</dbReference>
<dbReference type="InterPro" id="IPR003601">
    <property type="entry name" value="Topo_IA_2"/>
</dbReference>
<dbReference type="InterPro" id="IPR013824">
    <property type="entry name" value="Topo_IA_cen_sub1"/>
</dbReference>
<feature type="region of interest" description="Disordered" evidence="9">
    <location>
        <begin position="765"/>
        <end position="803"/>
    </location>
</feature>
<dbReference type="OrthoDB" id="9804262at2"/>
<dbReference type="CDD" id="cd03363">
    <property type="entry name" value="TOPRIM_TopoIA_TopoI"/>
    <property type="match status" value="1"/>
</dbReference>
<keyword evidence="3" id="KW-0479">Metal-binding</keyword>
<feature type="site" description="Interaction with DNA" evidence="8">
    <location>
        <position position="316"/>
    </location>
</feature>
<gene>
    <name evidence="8" type="primary">topA</name>
    <name evidence="12" type="ORF">IP93_00450</name>
</gene>
<evidence type="ECO:0000259" key="11">
    <source>
        <dbReference type="PROSITE" id="PS52039"/>
    </source>
</evidence>
<evidence type="ECO:0000256" key="6">
    <source>
        <dbReference type="ARBA" id="ARBA00023125"/>
    </source>
</evidence>
<dbReference type="HAMAP" id="MF_00952">
    <property type="entry name" value="Topoisom_1_prok"/>
    <property type="match status" value="1"/>
</dbReference>
<dbReference type="InterPro" id="IPR000380">
    <property type="entry name" value="Topo_IA"/>
</dbReference>
<comment type="subunit">
    <text evidence="8">Monomer.</text>
</comment>
<dbReference type="Gene3D" id="1.10.460.10">
    <property type="entry name" value="Topoisomerase I, domain 2"/>
    <property type="match status" value="1"/>
</dbReference>
<evidence type="ECO:0000313" key="13">
    <source>
        <dbReference type="Proteomes" id="UP000316471"/>
    </source>
</evidence>
<feature type="site" description="Interaction with DNA" evidence="8">
    <location>
        <position position="147"/>
    </location>
</feature>
<evidence type="ECO:0000256" key="9">
    <source>
        <dbReference type="SAM" id="MobiDB-lite"/>
    </source>
</evidence>
<comment type="caution">
    <text evidence="12">The sequence shown here is derived from an EMBL/GenBank/DDBJ whole genome shotgun (WGS) entry which is preliminary data.</text>
</comment>
<feature type="region of interest" description="Disordered" evidence="9">
    <location>
        <begin position="816"/>
        <end position="868"/>
    </location>
</feature>
<dbReference type="Gene3D" id="2.70.20.10">
    <property type="entry name" value="Topoisomerase I, domain 3"/>
    <property type="match status" value="1"/>
</dbReference>
<dbReference type="PRINTS" id="PR00417">
    <property type="entry name" value="PRTPISMRASEI"/>
</dbReference>
<comment type="catalytic activity">
    <reaction evidence="1 8">
        <text>ATP-independent breakage of single-stranded DNA, followed by passage and rejoining.</text>
        <dbReference type="EC" id="5.6.2.1"/>
    </reaction>
</comment>
<dbReference type="SUPFAM" id="SSF56712">
    <property type="entry name" value="Prokaryotic type I DNA topoisomerase"/>
    <property type="match status" value="1"/>
</dbReference>
<dbReference type="InterPro" id="IPR023405">
    <property type="entry name" value="Topo_IA_core_domain"/>
</dbReference>
<dbReference type="PROSITE" id="PS52039">
    <property type="entry name" value="TOPO_IA_2"/>
    <property type="match status" value="1"/>
</dbReference>
<keyword evidence="13" id="KW-1185">Reference proteome</keyword>
<dbReference type="InterPro" id="IPR006171">
    <property type="entry name" value="TOPRIM_dom"/>
</dbReference>
<evidence type="ECO:0000256" key="8">
    <source>
        <dbReference type="HAMAP-Rule" id="MF_00952"/>
    </source>
</evidence>
<dbReference type="RefSeq" id="WP_144811462.1">
    <property type="nucleotide sequence ID" value="NZ_VLKP01000001.1"/>
</dbReference>
<dbReference type="InterPro" id="IPR013497">
    <property type="entry name" value="Topo_IA_cen"/>
</dbReference>
<feature type="compositionally biased region" description="Basic residues" evidence="9">
    <location>
        <begin position="769"/>
        <end position="788"/>
    </location>
</feature>
<dbReference type="Proteomes" id="UP000316471">
    <property type="component" value="Unassembled WGS sequence"/>
</dbReference>
<feature type="region of interest" description="Interaction with DNA" evidence="8">
    <location>
        <begin position="167"/>
        <end position="172"/>
    </location>
</feature>
<dbReference type="InterPro" id="IPR013825">
    <property type="entry name" value="Topo_IA_cen_sub2"/>
</dbReference>
<reference evidence="12 13" key="1">
    <citation type="journal article" date="2015" name="Stand. Genomic Sci.">
        <title>Genomic Encyclopedia of Bacterial and Archaeal Type Strains, Phase III: the genomes of soil and plant-associated and newly described type strains.</title>
        <authorList>
            <person name="Whitman W.B."/>
            <person name="Woyke T."/>
            <person name="Klenk H.P."/>
            <person name="Zhou Y."/>
            <person name="Lilburn T.G."/>
            <person name="Beck B.J."/>
            <person name="De Vos P."/>
            <person name="Vandamme P."/>
            <person name="Eisen J.A."/>
            <person name="Garrity G."/>
            <person name="Hugenholtz P."/>
            <person name="Kyrpides N.C."/>
        </authorList>
    </citation>
    <scope>NUCLEOTIDE SEQUENCE [LARGE SCALE GENOMIC DNA]</scope>
    <source>
        <strain evidence="12 13">CGMCC 1.10136</strain>
    </source>
</reference>